<evidence type="ECO:0000313" key="1">
    <source>
        <dbReference type="EMBL" id="MFC7200047.1"/>
    </source>
</evidence>
<reference evidence="1 2" key="1">
    <citation type="journal article" date="2019" name="Int. J. Syst. Evol. Microbiol.">
        <title>The Global Catalogue of Microorganisms (GCM) 10K type strain sequencing project: providing services to taxonomists for standard genome sequencing and annotation.</title>
        <authorList>
            <consortium name="The Broad Institute Genomics Platform"/>
            <consortium name="The Broad Institute Genome Sequencing Center for Infectious Disease"/>
            <person name="Wu L."/>
            <person name="Ma J."/>
        </authorList>
    </citation>
    <scope>NUCLEOTIDE SEQUENCE [LARGE SCALE GENOMIC DNA]</scope>
    <source>
        <strain evidence="1 2">XZGYJ-43</strain>
    </source>
</reference>
<keyword evidence="2" id="KW-1185">Reference proteome</keyword>
<gene>
    <name evidence="1" type="ORF">ACFQJ9_11615</name>
</gene>
<organism evidence="1 2">
    <name type="scientific">Halospeciosus flavus</name>
    <dbReference type="NCBI Taxonomy" id="3032283"/>
    <lineage>
        <taxon>Archaea</taxon>
        <taxon>Methanobacteriati</taxon>
        <taxon>Methanobacteriota</taxon>
        <taxon>Stenosarchaea group</taxon>
        <taxon>Halobacteria</taxon>
        <taxon>Halobacteriales</taxon>
        <taxon>Halobacteriaceae</taxon>
        <taxon>Halospeciosus</taxon>
    </lineage>
</organism>
<accession>A0ABD5Z481</accession>
<name>A0ABD5Z481_9EURY</name>
<evidence type="ECO:0000313" key="2">
    <source>
        <dbReference type="Proteomes" id="UP001596447"/>
    </source>
</evidence>
<protein>
    <submittedName>
        <fullName evidence="1">Uncharacterized protein</fullName>
    </submittedName>
</protein>
<comment type="caution">
    <text evidence="1">The sequence shown here is derived from an EMBL/GenBank/DDBJ whole genome shotgun (WGS) entry which is preliminary data.</text>
</comment>
<proteinExistence type="predicted"/>
<dbReference type="AlphaFoldDB" id="A0ABD5Z481"/>
<dbReference type="Proteomes" id="UP001596447">
    <property type="component" value="Unassembled WGS sequence"/>
</dbReference>
<dbReference type="EMBL" id="JBHTAR010000011">
    <property type="protein sequence ID" value="MFC7200047.1"/>
    <property type="molecule type" value="Genomic_DNA"/>
</dbReference>
<dbReference type="RefSeq" id="WP_279529967.1">
    <property type="nucleotide sequence ID" value="NZ_CP122312.1"/>
</dbReference>
<sequence length="63" mass="6887">MSSKTDGLRDIFMEVSDTDTVVEEQTGQEKRIGDEEMDLEAAAADGLDEAMDSGDDQLANQFD</sequence>